<proteinExistence type="predicted"/>
<name>A0A3S5A0P7_9PLAT</name>
<evidence type="ECO:0000313" key="5">
    <source>
        <dbReference type="Proteomes" id="UP000784294"/>
    </source>
</evidence>
<dbReference type="PROSITE" id="PS00916">
    <property type="entry name" value="PI3_4_KINASE_2"/>
    <property type="match status" value="1"/>
</dbReference>
<dbReference type="GO" id="GO:0035005">
    <property type="term" value="F:1-phosphatidylinositol-4-phosphate 3-kinase activity"/>
    <property type="evidence" value="ECO:0007669"/>
    <property type="project" value="TreeGrafter"/>
</dbReference>
<reference evidence="4" key="1">
    <citation type="submission" date="2018-11" db="EMBL/GenBank/DDBJ databases">
        <authorList>
            <consortium name="Pathogen Informatics"/>
        </authorList>
    </citation>
    <scope>NUCLEOTIDE SEQUENCE</scope>
</reference>
<keyword evidence="2" id="KW-0418">Kinase</keyword>
<organism evidence="4 5">
    <name type="scientific">Protopolystoma xenopodis</name>
    <dbReference type="NCBI Taxonomy" id="117903"/>
    <lineage>
        <taxon>Eukaryota</taxon>
        <taxon>Metazoa</taxon>
        <taxon>Spiralia</taxon>
        <taxon>Lophotrochozoa</taxon>
        <taxon>Platyhelminthes</taxon>
        <taxon>Monogenea</taxon>
        <taxon>Polyopisthocotylea</taxon>
        <taxon>Polystomatidea</taxon>
        <taxon>Polystomatidae</taxon>
        <taxon>Protopolystoma</taxon>
    </lineage>
</organism>
<dbReference type="Pfam" id="PF00454">
    <property type="entry name" value="PI3_PI4_kinase"/>
    <property type="match status" value="1"/>
</dbReference>
<dbReference type="Gene3D" id="3.30.1010.10">
    <property type="entry name" value="Phosphatidylinositol 3-kinase Catalytic Subunit, Chain A, domain 4"/>
    <property type="match status" value="1"/>
</dbReference>
<protein>
    <recommendedName>
        <fullName evidence="3">PI3K/PI4K catalytic domain-containing protein</fullName>
    </recommendedName>
</protein>
<dbReference type="GO" id="GO:0005886">
    <property type="term" value="C:plasma membrane"/>
    <property type="evidence" value="ECO:0007669"/>
    <property type="project" value="TreeGrafter"/>
</dbReference>
<dbReference type="OrthoDB" id="67688at2759"/>
<dbReference type="Gene3D" id="1.10.1070.11">
    <property type="entry name" value="Phosphatidylinositol 3-/4-kinase, catalytic domain"/>
    <property type="match status" value="1"/>
</dbReference>
<comment type="caution">
    <text evidence="4">The sequence shown here is derived from an EMBL/GenBank/DDBJ whole genome shotgun (WGS) entry which is preliminary data.</text>
</comment>
<dbReference type="GO" id="GO:0043491">
    <property type="term" value="P:phosphatidylinositol 3-kinase/protein kinase B signal transduction"/>
    <property type="evidence" value="ECO:0007669"/>
    <property type="project" value="TreeGrafter"/>
</dbReference>
<dbReference type="PANTHER" id="PTHR10048:SF111">
    <property type="entry name" value="PHOSPHATIDYLINOSITOL 3-KINASE AGE-1"/>
    <property type="match status" value="1"/>
</dbReference>
<dbReference type="GO" id="GO:0016477">
    <property type="term" value="P:cell migration"/>
    <property type="evidence" value="ECO:0007669"/>
    <property type="project" value="TreeGrafter"/>
</dbReference>
<evidence type="ECO:0000313" key="4">
    <source>
        <dbReference type="EMBL" id="VEL24537.1"/>
    </source>
</evidence>
<gene>
    <name evidence="4" type="ORF">PXEA_LOCUS17977</name>
</gene>
<dbReference type="SMART" id="SM00146">
    <property type="entry name" value="PI3Kc"/>
    <property type="match status" value="1"/>
</dbReference>
<dbReference type="PROSITE" id="PS50290">
    <property type="entry name" value="PI3_4_KINASE_3"/>
    <property type="match status" value="1"/>
</dbReference>
<feature type="non-terminal residue" evidence="4">
    <location>
        <position position="1"/>
    </location>
</feature>
<evidence type="ECO:0000256" key="2">
    <source>
        <dbReference type="ARBA" id="ARBA00022777"/>
    </source>
</evidence>
<dbReference type="PANTHER" id="PTHR10048">
    <property type="entry name" value="PHOSPHATIDYLINOSITOL KINASE"/>
    <property type="match status" value="1"/>
</dbReference>
<dbReference type="InterPro" id="IPR011009">
    <property type="entry name" value="Kinase-like_dom_sf"/>
</dbReference>
<evidence type="ECO:0000259" key="3">
    <source>
        <dbReference type="PROSITE" id="PS50290"/>
    </source>
</evidence>
<keyword evidence="5" id="KW-1185">Reference proteome</keyword>
<dbReference type="SUPFAM" id="SSF56112">
    <property type="entry name" value="Protein kinase-like (PK-like)"/>
    <property type="match status" value="2"/>
</dbReference>
<dbReference type="GO" id="GO:0005942">
    <property type="term" value="C:phosphatidylinositol 3-kinase complex"/>
    <property type="evidence" value="ECO:0007669"/>
    <property type="project" value="TreeGrafter"/>
</dbReference>
<dbReference type="InterPro" id="IPR015433">
    <property type="entry name" value="PI3/4_kinase"/>
</dbReference>
<sequence>MPGPVIDRIWKDEGLDLFLMPYGVLATGNNTGIIEPVRDAETVMTIQNNTLAGRYQIDPTQLHKWLQTKNPSSNAVTSSSLMSLSVPPSTLIGTSFASFNQSTGSASLSLPQSTMAEMTNCQLFGISPEPPPLSLFPDSYERAIQIFARSCAGYCVVTFVLGIRDRHPDNIMVDTTGRLFHIDFGHILNNRKKKFGFNRERAPFVLPEHFLYVLARGRKDDGLAFQLLLKWSKLAYSKL</sequence>
<dbReference type="GO" id="GO:0048015">
    <property type="term" value="P:phosphatidylinositol-mediated signaling"/>
    <property type="evidence" value="ECO:0007669"/>
    <property type="project" value="TreeGrafter"/>
</dbReference>
<keyword evidence="1" id="KW-0808">Transferase</keyword>
<evidence type="ECO:0000256" key="1">
    <source>
        <dbReference type="ARBA" id="ARBA00022679"/>
    </source>
</evidence>
<dbReference type="AlphaFoldDB" id="A0A3S5A0P7"/>
<feature type="domain" description="PI3K/PI4K catalytic" evidence="3">
    <location>
        <begin position="1"/>
        <end position="239"/>
    </location>
</feature>
<dbReference type="GO" id="GO:0016303">
    <property type="term" value="F:1-phosphatidylinositol-3-kinase activity"/>
    <property type="evidence" value="ECO:0007669"/>
    <property type="project" value="TreeGrafter"/>
</dbReference>
<dbReference type="Proteomes" id="UP000784294">
    <property type="component" value="Unassembled WGS sequence"/>
</dbReference>
<accession>A0A3S5A0P7</accession>
<dbReference type="EMBL" id="CAAALY010068255">
    <property type="protein sequence ID" value="VEL24537.1"/>
    <property type="molecule type" value="Genomic_DNA"/>
</dbReference>
<dbReference type="GO" id="GO:0005737">
    <property type="term" value="C:cytoplasm"/>
    <property type="evidence" value="ECO:0007669"/>
    <property type="project" value="TreeGrafter"/>
</dbReference>
<dbReference type="InterPro" id="IPR036940">
    <property type="entry name" value="PI3/4_kinase_cat_sf"/>
</dbReference>
<dbReference type="InterPro" id="IPR018936">
    <property type="entry name" value="PI3/4_kinase_CS"/>
</dbReference>
<dbReference type="InterPro" id="IPR000403">
    <property type="entry name" value="PI3/4_kinase_cat_dom"/>
</dbReference>